<feature type="domain" description="MAM" evidence="2">
    <location>
        <begin position="498"/>
        <end position="658"/>
    </location>
</feature>
<feature type="domain" description="MAM" evidence="2">
    <location>
        <begin position="844"/>
        <end position="890"/>
    </location>
</feature>
<feature type="domain" description="MAM" evidence="2">
    <location>
        <begin position="1477"/>
        <end position="1644"/>
    </location>
</feature>
<organism evidence="3 4">
    <name type="scientific">Candidula unifasciata</name>
    <dbReference type="NCBI Taxonomy" id="100452"/>
    <lineage>
        <taxon>Eukaryota</taxon>
        <taxon>Metazoa</taxon>
        <taxon>Spiralia</taxon>
        <taxon>Lophotrochozoa</taxon>
        <taxon>Mollusca</taxon>
        <taxon>Gastropoda</taxon>
        <taxon>Heterobranchia</taxon>
        <taxon>Euthyneura</taxon>
        <taxon>Panpulmonata</taxon>
        <taxon>Eupulmonata</taxon>
        <taxon>Stylommatophora</taxon>
        <taxon>Helicina</taxon>
        <taxon>Helicoidea</taxon>
        <taxon>Geomitridae</taxon>
        <taxon>Candidula</taxon>
    </lineage>
</organism>
<evidence type="ECO:0000313" key="3">
    <source>
        <dbReference type="EMBL" id="CAG5126615.1"/>
    </source>
</evidence>
<protein>
    <recommendedName>
        <fullName evidence="2">MAM domain-containing protein</fullName>
    </recommendedName>
</protein>
<dbReference type="Pfam" id="PF00629">
    <property type="entry name" value="MAM"/>
    <property type="match status" value="11"/>
</dbReference>
<feature type="domain" description="MAM" evidence="2">
    <location>
        <begin position="1673"/>
        <end position="1798"/>
    </location>
</feature>
<dbReference type="EMBL" id="CAJHNH020002402">
    <property type="protein sequence ID" value="CAG5126615.1"/>
    <property type="molecule type" value="Genomic_DNA"/>
</dbReference>
<dbReference type="OrthoDB" id="412155at2759"/>
<dbReference type="InterPro" id="IPR000998">
    <property type="entry name" value="MAM_dom"/>
</dbReference>
<feature type="domain" description="MAM" evidence="2">
    <location>
        <begin position="1823"/>
        <end position="1866"/>
    </location>
</feature>
<dbReference type="PANTHER" id="PTHR23282">
    <property type="entry name" value="APICAL ENDOSOMAL GLYCOPROTEIN PRECURSOR"/>
    <property type="match status" value="1"/>
</dbReference>
<dbReference type="Gene3D" id="2.60.120.200">
    <property type="match status" value="12"/>
</dbReference>
<reference evidence="3" key="1">
    <citation type="submission" date="2021-04" db="EMBL/GenBank/DDBJ databases">
        <authorList>
            <consortium name="Molecular Ecology Group"/>
        </authorList>
    </citation>
    <scope>NUCLEOTIDE SEQUENCE</scope>
</reference>
<accession>A0A8S3ZFA4</accession>
<dbReference type="InterPro" id="IPR051560">
    <property type="entry name" value="MAM_domain-containing"/>
</dbReference>
<feature type="domain" description="MAM" evidence="2">
    <location>
        <begin position="148"/>
        <end position="310"/>
    </location>
</feature>
<feature type="non-terminal residue" evidence="3">
    <location>
        <position position="1866"/>
    </location>
</feature>
<dbReference type="SUPFAM" id="SSF49899">
    <property type="entry name" value="Concanavalin A-like lectins/glucanases"/>
    <property type="match status" value="11"/>
</dbReference>
<feature type="domain" description="MAM" evidence="2">
    <location>
        <begin position="31"/>
        <end position="115"/>
    </location>
</feature>
<dbReference type="FunFam" id="2.60.120.200:FF:000128">
    <property type="entry name" value="enteropeptidase isoform X2"/>
    <property type="match status" value="1"/>
</dbReference>
<feature type="domain" description="MAM" evidence="2">
    <location>
        <begin position="1310"/>
        <end position="1475"/>
    </location>
</feature>
<dbReference type="SMART" id="SM00137">
    <property type="entry name" value="MAM"/>
    <property type="match status" value="9"/>
</dbReference>
<name>A0A8S3ZFA4_9EUPU</name>
<dbReference type="CDD" id="cd06263">
    <property type="entry name" value="MAM"/>
    <property type="match status" value="9"/>
</dbReference>
<comment type="caution">
    <text evidence="3">The sequence shown here is derived from an EMBL/GenBank/DDBJ whole genome shotgun (WGS) entry which is preliminary data.</text>
</comment>
<dbReference type="Proteomes" id="UP000678393">
    <property type="component" value="Unassembled WGS sequence"/>
</dbReference>
<feature type="non-terminal residue" evidence="3">
    <location>
        <position position="1"/>
    </location>
</feature>
<dbReference type="PRINTS" id="PR00020">
    <property type="entry name" value="MAMDOMAIN"/>
</dbReference>
<feature type="domain" description="MAM" evidence="2">
    <location>
        <begin position="891"/>
        <end position="940"/>
    </location>
</feature>
<dbReference type="PANTHER" id="PTHR23282:SF101">
    <property type="entry name" value="MAM DOMAIN-CONTAINING PROTEIN"/>
    <property type="match status" value="1"/>
</dbReference>
<feature type="domain" description="MAM" evidence="2">
    <location>
        <begin position="1144"/>
        <end position="1304"/>
    </location>
</feature>
<dbReference type="PROSITE" id="PS00740">
    <property type="entry name" value="MAM_1"/>
    <property type="match status" value="1"/>
</dbReference>
<keyword evidence="1" id="KW-0677">Repeat</keyword>
<feature type="domain" description="MAM" evidence="2">
    <location>
        <begin position="945"/>
        <end position="1117"/>
    </location>
</feature>
<dbReference type="GO" id="GO:0016020">
    <property type="term" value="C:membrane"/>
    <property type="evidence" value="ECO:0007669"/>
    <property type="project" value="InterPro"/>
</dbReference>
<feature type="domain" description="MAM" evidence="2">
    <location>
        <begin position="683"/>
        <end position="836"/>
    </location>
</feature>
<evidence type="ECO:0000259" key="2">
    <source>
        <dbReference type="PROSITE" id="PS50060"/>
    </source>
</evidence>
<keyword evidence="4" id="KW-1185">Reference proteome</keyword>
<feature type="domain" description="MAM" evidence="2">
    <location>
        <begin position="324"/>
        <end position="496"/>
    </location>
</feature>
<evidence type="ECO:0000256" key="1">
    <source>
        <dbReference type="ARBA" id="ARBA00022737"/>
    </source>
</evidence>
<evidence type="ECO:0000313" key="4">
    <source>
        <dbReference type="Proteomes" id="UP000678393"/>
    </source>
</evidence>
<dbReference type="InterPro" id="IPR013320">
    <property type="entry name" value="ConA-like_dom_sf"/>
</dbReference>
<proteinExistence type="predicted"/>
<dbReference type="PROSITE" id="PS50060">
    <property type="entry name" value="MAM_2"/>
    <property type="match status" value="13"/>
</dbReference>
<sequence>LVIEGKVGTGYLSNIALDDITVTKTKCTVPPACNFDNGDMCSWMNLGLSDNFDWILNRGNASASSNRPPVDHSQNSAQGYYVYMESRQLQLTPEKAYLLSAELAATSGATYCFNLSPPDALPPGVTAVPRNTFSTANPGSFTSSPTTFNCNFESNMCAWTNSTSDNYDWSWGKTASQVANGSSNLPNVDHTTNSGGGHFVYYNMRQGIANGVALLTSPKISASGPKCLRFWYNMNSNVKQLNIYIRKGSALSVSQKSMIGSQGPNWHEGYLNINETGTYQVVFSGVKGVSGIDGVIALDDITIADGICEVPSPSIVNLTASQTFSCDFEQPDLCKFTQDTTDDFDWTQQQRGTDTQLTGPENDHTYGTADGHYVFTEASDINGQIKQSGDSARLISPTFISVSEDICLNFFYHMYGQSMGTLNVRLRTGPNFKALNQVIWTMSGDLGNQWNIGEVTIPAVMISQNFQIVFEAVRGISYFSDIALDDVSAKLGPCASRATCNFDTDMCYYSDYPADYNWIRHHGSTDSDYTGPSADHTQGNDNGYYMYLEASAPHIQGQTAVLSSERLSPTNGSCFTFWYHMYGSSIGKLNILISITPTQNATVWSLFGDQGNQWLNGQAPIVSQYNSFFILIQGVRGVEFDGDIAIDDVGYQNSPCGTLPATAKQIVHILTPPPPVQTSTGPLDCTFETDMCSWVQSKTDIFDWQREATRDPSSSSGPTVDHSGSGFFAFIDSSTPRRQYDNAILNSPVTSGEHCFIFWYYMWGDHIWTLNLYKGPSKQTLLWTRQGTQGKKWLQANIYIDSAYAYVLQIEAIVGSGAGGDIAIDDISVTNSKCPEALLGVPGVSCNFELDFCGYVQDKTDEYDWTWHSGSTPSDNTGPVEDHTYGTSYGNQGPDWIKATVDITANSNRIDIIFEATTGIDYDSDTAIDDVVLRNGKCTSKGVSCNCDFQMGMCSWTNSQNDSMDWLPESGSTDSPDTGPQSDHTFGNYSGYYLFIETSTPVMPGDNAILQSELFEPENDVVCFHFFYNMYGDTIGSLRIWQVYYNISSNKLPEISRQVLWMLSGNQSQAWLEGVIPIVNSKQSYKILIEGVAGSSYTGDIAIDDISIIHGASSCVLSPANASPTSTVPPPTATPPIAQIPANFNCNFDTDICGWTQDTISGQMWIRYHGVTPSLDTGPTTDHTSGNGFYIYLETSTGYPGMKARLNSPLITPGAYQCFSFWYHMYGETVASLDVQLKGSNGTSVMIWQATGSHGDQWIQARIDIGDSTPSFANQIVLEAVQGSSITGDIAVDDVQLVPGLCSAAGSSPIDCDFENVGICGYMQDSRDQFDWTWSSGETSSDSTGPTSDHTYGTVLGHYMYTEASPQYYGDIARLWSQPFRPTPGQCLSFYYSMNGADMGTLSVFYGYLNQTANLGMTQLWSLSGDQSSQWLQQYVLLPVPVAQPVNIVFQGKMGPSFMSDMAIDDIKLLQFCPAPGECTFEDGLCGWMAPSSTFHGIDSQFVRATANSRIFVAAAPHPPVDHTTGTGNGTYMILQSDLNSGSQQSQNVSLVSDVIQATGSNGKCFHFWFNNYGIHFSTASLVILQKQIIWRLSSSTNTTSLSEAQAFVYSLTPLKIAFNVTLLGGSGSFTVDDFTFTDGYCTVKPQSAYVAGGANATIQPPVTPFTGTGLPTDCDFESGFCHWTQHTGDDQFDWSITSGATDTKTTGPSVDHTYKTDAGHYIYIESSSPRIPNDTAVIESPTLNGTSPVCLIFWYHMYGASINALNMYTKALGQPRVLLWTRHKNQGSDWIEAAVDLPNHALNIYSRIADISLISGSDDTADRCDFETDMCGYVAETVIPWVRRQGLTPTANTGPTYDHTYQTVQ</sequence>
<gene>
    <name evidence="3" type="ORF">CUNI_LOCUS12173</name>
</gene>